<sequence>MASASAWMLALAAARQATGLEEATAGLQRLVFQPEVFALENCSCVRRHGGAALSRFYHLDYRNAARSGLNHQISNLRAILAEGLGLGRAVLLGPPSLTRNHNLDRPFLFNRWGDFISFERSSFRIEERHKTVCEGTLASCVADVSDAQLAQLVEAKHESLGYHDGPVSDMQNAVPGLLRRRPAPPVDRVPDRLNLFRRLPNMTRFIGHHRLVASFVPSDKVLGAVPSVVDRLRALSKTGVAAVVHCRRGDKITNSKYCPAQMDKATSPARIAEVLDQSGIKPGSAIYIMSNELNLAHFDPLRDVYGYHFLTQAAAFPHLADLVSSCRNPEAPGYCENYLLFAIEKQILHAFPKEQRFVTLGIKGEEHNPVTLYSKFGKECRPG</sequence>
<proteinExistence type="predicted"/>
<dbReference type="EMBL" id="CAKKNE010000003">
    <property type="protein sequence ID" value="CAH0372644.1"/>
    <property type="molecule type" value="Genomic_DNA"/>
</dbReference>
<accession>A0A8J2ST70</accession>
<evidence type="ECO:0008006" key="4">
    <source>
        <dbReference type="Google" id="ProtNLM"/>
    </source>
</evidence>
<name>A0A8J2ST70_9STRA</name>
<reference evidence="2" key="1">
    <citation type="submission" date="2021-11" db="EMBL/GenBank/DDBJ databases">
        <authorList>
            <consortium name="Genoscope - CEA"/>
            <person name="William W."/>
        </authorList>
    </citation>
    <scope>NUCLEOTIDE SEQUENCE</scope>
</reference>
<dbReference type="AlphaFoldDB" id="A0A8J2ST70"/>
<organism evidence="2 3">
    <name type="scientific">Pelagomonas calceolata</name>
    <dbReference type="NCBI Taxonomy" id="35677"/>
    <lineage>
        <taxon>Eukaryota</taxon>
        <taxon>Sar</taxon>
        <taxon>Stramenopiles</taxon>
        <taxon>Ochrophyta</taxon>
        <taxon>Pelagophyceae</taxon>
        <taxon>Pelagomonadales</taxon>
        <taxon>Pelagomonadaceae</taxon>
        <taxon>Pelagomonas</taxon>
    </lineage>
</organism>
<dbReference type="Proteomes" id="UP000789595">
    <property type="component" value="Unassembled WGS sequence"/>
</dbReference>
<evidence type="ECO:0000313" key="2">
    <source>
        <dbReference type="EMBL" id="CAH0372644.1"/>
    </source>
</evidence>
<evidence type="ECO:0000313" key="3">
    <source>
        <dbReference type="Proteomes" id="UP000789595"/>
    </source>
</evidence>
<evidence type="ECO:0000256" key="1">
    <source>
        <dbReference type="SAM" id="SignalP"/>
    </source>
</evidence>
<comment type="caution">
    <text evidence="2">The sequence shown here is derived from an EMBL/GenBank/DDBJ whole genome shotgun (WGS) entry which is preliminary data.</text>
</comment>
<keyword evidence="3" id="KW-1185">Reference proteome</keyword>
<dbReference type="OrthoDB" id="1882547at2759"/>
<keyword evidence="1" id="KW-0732">Signal</keyword>
<feature type="chain" id="PRO_5035274019" description="O-fucosyltransferase family protein" evidence="1">
    <location>
        <begin position="20"/>
        <end position="383"/>
    </location>
</feature>
<gene>
    <name evidence="2" type="ORF">PECAL_3P26550</name>
</gene>
<protein>
    <recommendedName>
        <fullName evidence="4">O-fucosyltransferase family protein</fullName>
    </recommendedName>
</protein>
<feature type="signal peptide" evidence="1">
    <location>
        <begin position="1"/>
        <end position="19"/>
    </location>
</feature>